<sequence length="107" mass="11725">MTDIATQRQADALAAIKQAIGTEAAEDGVDLFASHHREELPASYWRQYLGQTEPDTASIIGLLQFASAWGEDEMEYIDFTLPGDVTQYVLSVHFDDAGVIDGISMES</sequence>
<comment type="caution">
    <text evidence="1">The sequence shown here is derived from an EMBL/GenBank/DDBJ whole genome shotgun (WGS) entry which is preliminary data.</text>
</comment>
<proteinExistence type="predicted"/>
<name>A0A4S2D2P5_STEMA</name>
<dbReference type="RefSeq" id="WP_017356744.1">
    <property type="nucleotide sequence ID" value="NZ_SRYW01000006.1"/>
</dbReference>
<dbReference type="Proteomes" id="UP000306631">
    <property type="component" value="Unassembled WGS sequence"/>
</dbReference>
<dbReference type="EMBL" id="SRYW01000006">
    <property type="protein sequence ID" value="TGY34454.1"/>
    <property type="molecule type" value="Genomic_DNA"/>
</dbReference>
<organism evidence="1 2">
    <name type="scientific">Stenotrophomonas maltophilia</name>
    <name type="common">Pseudomonas maltophilia</name>
    <name type="synonym">Xanthomonas maltophilia</name>
    <dbReference type="NCBI Taxonomy" id="40324"/>
    <lineage>
        <taxon>Bacteria</taxon>
        <taxon>Pseudomonadati</taxon>
        <taxon>Pseudomonadota</taxon>
        <taxon>Gammaproteobacteria</taxon>
        <taxon>Lysobacterales</taxon>
        <taxon>Lysobacteraceae</taxon>
        <taxon>Stenotrophomonas</taxon>
        <taxon>Stenotrophomonas maltophilia group</taxon>
    </lineage>
</organism>
<dbReference type="AlphaFoldDB" id="A0A4S2D2P5"/>
<dbReference type="OrthoDB" id="7881187at2"/>
<reference evidence="1 2" key="1">
    <citation type="submission" date="2019-04" db="EMBL/GenBank/DDBJ databases">
        <title>Microbes associate with the intestines of laboratory mice.</title>
        <authorList>
            <person name="Navarre W."/>
            <person name="Wong E."/>
            <person name="Huang K."/>
            <person name="Tropini C."/>
            <person name="Ng K."/>
            <person name="Yu B."/>
        </authorList>
    </citation>
    <scope>NUCLEOTIDE SEQUENCE [LARGE SCALE GENOMIC DNA]</scope>
    <source>
        <strain evidence="1 2">NM62_B4-13</strain>
    </source>
</reference>
<evidence type="ECO:0000313" key="2">
    <source>
        <dbReference type="Proteomes" id="UP000306631"/>
    </source>
</evidence>
<gene>
    <name evidence="1" type="ORF">E5352_08370</name>
</gene>
<evidence type="ECO:0000313" key="1">
    <source>
        <dbReference type="EMBL" id="TGY34454.1"/>
    </source>
</evidence>
<accession>A0A4S2D2P5</accession>
<protein>
    <submittedName>
        <fullName evidence="1">DUF2004 domain-containing protein</fullName>
    </submittedName>
</protein>